<dbReference type="OrthoDB" id="5979581at2759"/>
<dbReference type="InterPro" id="IPR051334">
    <property type="entry name" value="SRPK"/>
</dbReference>
<accession>A0A4S4N2L2</accession>
<dbReference type="EC" id="2.7.11.1" evidence="1"/>
<evidence type="ECO:0000256" key="6">
    <source>
        <dbReference type="ARBA" id="ARBA00022840"/>
    </source>
</evidence>
<reference evidence="10 11" key="1">
    <citation type="submission" date="2019-02" db="EMBL/GenBank/DDBJ databases">
        <title>Genome sequencing of the rare red list fungi Antrodiella citrinella (Flaviporus citrinellus).</title>
        <authorList>
            <person name="Buettner E."/>
            <person name="Kellner H."/>
        </authorList>
    </citation>
    <scope>NUCLEOTIDE SEQUENCE [LARGE SCALE GENOMIC DNA]</scope>
    <source>
        <strain evidence="10 11">DSM 108506</strain>
    </source>
</reference>
<comment type="caution">
    <text evidence="10">The sequence shown here is derived from an EMBL/GenBank/DDBJ whole genome shotgun (WGS) entry which is preliminary data.</text>
</comment>
<dbReference type="InterPro" id="IPR008271">
    <property type="entry name" value="Ser/Thr_kinase_AS"/>
</dbReference>
<proteinExistence type="predicted"/>
<evidence type="ECO:0000256" key="7">
    <source>
        <dbReference type="ARBA" id="ARBA00047899"/>
    </source>
</evidence>
<comment type="catalytic activity">
    <reaction evidence="7">
        <text>L-threonyl-[protein] + ATP = O-phospho-L-threonyl-[protein] + ADP + H(+)</text>
        <dbReference type="Rhea" id="RHEA:46608"/>
        <dbReference type="Rhea" id="RHEA-COMP:11060"/>
        <dbReference type="Rhea" id="RHEA-COMP:11605"/>
        <dbReference type="ChEBI" id="CHEBI:15378"/>
        <dbReference type="ChEBI" id="CHEBI:30013"/>
        <dbReference type="ChEBI" id="CHEBI:30616"/>
        <dbReference type="ChEBI" id="CHEBI:61977"/>
        <dbReference type="ChEBI" id="CHEBI:456216"/>
        <dbReference type="EC" id="2.7.11.1"/>
    </reaction>
</comment>
<feature type="domain" description="Protein kinase" evidence="9">
    <location>
        <begin position="1"/>
        <end position="276"/>
    </location>
</feature>
<keyword evidence="4" id="KW-0547">Nucleotide-binding</keyword>
<dbReference type="PANTHER" id="PTHR47634">
    <property type="entry name" value="PROTEIN KINASE DOMAIN-CONTAINING PROTEIN-RELATED"/>
    <property type="match status" value="1"/>
</dbReference>
<dbReference type="Gene3D" id="1.10.510.10">
    <property type="entry name" value="Transferase(Phosphotransferase) domain 1"/>
    <property type="match status" value="1"/>
</dbReference>
<name>A0A4S4N2L2_9APHY</name>
<keyword evidence="5" id="KW-0418">Kinase</keyword>
<organism evidence="10 11">
    <name type="scientific">Antrodiella citrinella</name>
    <dbReference type="NCBI Taxonomy" id="2447956"/>
    <lineage>
        <taxon>Eukaryota</taxon>
        <taxon>Fungi</taxon>
        <taxon>Dikarya</taxon>
        <taxon>Basidiomycota</taxon>
        <taxon>Agaricomycotina</taxon>
        <taxon>Agaricomycetes</taxon>
        <taxon>Polyporales</taxon>
        <taxon>Steccherinaceae</taxon>
        <taxon>Antrodiella</taxon>
    </lineage>
</organism>
<dbReference type="SUPFAM" id="SSF56112">
    <property type="entry name" value="Protein kinase-like (PK-like)"/>
    <property type="match status" value="1"/>
</dbReference>
<comment type="catalytic activity">
    <reaction evidence="8">
        <text>L-seryl-[protein] + ATP = O-phospho-L-seryl-[protein] + ADP + H(+)</text>
        <dbReference type="Rhea" id="RHEA:17989"/>
        <dbReference type="Rhea" id="RHEA-COMP:9863"/>
        <dbReference type="Rhea" id="RHEA-COMP:11604"/>
        <dbReference type="ChEBI" id="CHEBI:15378"/>
        <dbReference type="ChEBI" id="CHEBI:29999"/>
        <dbReference type="ChEBI" id="CHEBI:30616"/>
        <dbReference type="ChEBI" id="CHEBI:83421"/>
        <dbReference type="ChEBI" id="CHEBI:456216"/>
        <dbReference type="EC" id="2.7.11.1"/>
    </reaction>
</comment>
<evidence type="ECO:0000259" key="9">
    <source>
        <dbReference type="PROSITE" id="PS50011"/>
    </source>
</evidence>
<dbReference type="GO" id="GO:0005524">
    <property type="term" value="F:ATP binding"/>
    <property type="evidence" value="ECO:0007669"/>
    <property type="project" value="UniProtKB-KW"/>
</dbReference>
<dbReference type="GO" id="GO:0050684">
    <property type="term" value="P:regulation of mRNA processing"/>
    <property type="evidence" value="ECO:0007669"/>
    <property type="project" value="TreeGrafter"/>
</dbReference>
<keyword evidence="2" id="KW-0723">Serine/threonine-protein kinase</keyword>
<dbReference type="SMART" id="SM00220">
    <property type="entry name" value="S_TKc"/>
    <property type="match status" value="1"/>
</dbReference>
<dbReference type="InterPro" id="IPR000719">
    <property type="entry name" value="Prot_kinase_dom"/>
</dbReference>
<dbReference type="PROSITE" id="PS00108">
    <property type="entry name" value="PROTEIN_KINASE_ST"/>
    <property type="match status" value="1"/>
</dbReference>
<dbReference type="AlphaFoldDB" id="A0A4S4N2L2"/>
<keyword evidence="3" id="KW-0808">Transferase</keyword>
<evidence type="ECO:0000313" key="10">
    <source>
        <dbReference type="EMBL" id="THH32277.1"/>
    </source>
</evidence>
<keyword evidence="6" id="KW-0067">ATP-binding</keyword>
<protein>
    <recommendedName>
        <fullName evidence="1">non-specific serine/threonine protein kinase</fullName>
        <ecNumber evidence="1">2.7.11.1</ecNumber>
    </recommendedName>
</protein>
<gene>
    <name evidence="10" type="ORF">EUX98_g1924</name>
</gene>
<evidence type="ECO:0000256" key="2">
    <source>
        <dbReference type="ARBA" id="ARBA00022527"/>
    </source>
</evidence>
<dbReference type="InterPro" id="IPR011009">
    <property type="entry name" value="Kinase-like_dom_sf"/>
</dbReference>
<evidence type="ECO:0000256" key="5">
    <source>
        <dbReference type="ARBA" id="ARBA00022777"/>
    </source>
</evidence>
<evidence type="ECO:0000256" key="3">
    <source>
        <dbReference type="ARBA" id="ARBA00022679"/>
    </source>
</evidence>
<dbReference type="Proteomes" id="UP000308730">
    <property type="component" value="Unassembled WGS sequence"/>
</dbReference>
<evidence type="ECO:0000256" key="4">
    <source>
        <dbReference type="ARBA" id="ARBA00022741"/>
    </source>
</evidence>
<sequence>MAATRLFVNSEEDDAQIPSSLKTHNQPAKVLSADSTFALQKGYIAELDILQAVATHAQGRPEPFVPILYDRFEHLALAVHVIKPIIACVAESLKFLHSIKIIHADVKADNVLFLGPDTAEVEETIRQVPPQVEGTFEFAGKSYPILRSQPAFQPKLGWDTSPFDAETIHALWAHRPKPLADIGAFAPENVIRAECEKEIDIWALGCMTYELLADEILFQPQPTADIPPDESLLLLQYALTGDTLTKDLVEQSRVRERYFDSEGQSSSSLTSSDGKD</sequence>
<evidence type="ECO:0000313" key="11">
    <source>
        <dbReference type="Proteomes" id="UP000308730"/>
    </source>
</evidence>
<dbReference type="PROSITE" id="PS50011">
    <property type="entry name" value="PROTEIN_KINASE_DOM"/>
    <property type="match status" value="1"/>
</dbReference>
<dbReference type="GO" id="GO:0000245">
    <property type="term" value="P:spliceosomal complex assembly"/>
    <property type="evidence" value="ECO:0007669"/>
    <property type="project" value="TreeGrafter"/>
</dbReference>
<dbReference type="EMBL" id="SGPM01000025">
    <property type="protein sequence ID" value="THH32277.1"/>
    <property type="molecule type" value="Genomic_DNA"/>
</dbReference>
<dbReference type="PANTHER" id="PTHR47634:SF9">
    <property type="entry name" value="PROTEIN KINASE DOMAIN-CONTAINING PROTEIN-RELATED"/>
    <property type="match status" value="1"/>
</dbReference>
<evidence type="ECO:0000256" key="1">
    <source>
        <dbReference type="ARBA" id="ARBA00012513"/>
    </source>
</evidence>
<dbReference type="GO" id="GO:0004674">
    <property type="term" value="F:protein serine/threonine kinase activity"/>
    <property type="evidence" value="ECO:0007669"/>
    <property type="project" value="UniProtKB-KW"/>
</dbReference>
<keyword evidence="11" id="KW-1185">Reference proteome</keyword>
<evidence type="ECO:0000256" key="8">
    <source>
        <dbReference type="ARBA" id="ARBA00048679"/>
    </source>
</evidence>